<protein>
    <submittedName>
        <fullName evidence="1">Uncharacterized protein</fullName>
    </submittedName>
</protein>
<name>A0A0A9DM25_ARUDO</name>
<reference evidence="1" key="2">
    <citation type="journal article" date="2015" name="Data Brief">
        <title>Shoot transcriptome of the giant reed, Arundo donax.</title>
        <authorList>
            <person name="Barrero R.A."/>
            <person name="Guerrero F.D."/>
            <person name="Moolhuijzen P."/>
            <person name="Goolsby J.A."/>
            <person name="Tidwell J."/>
            <person name="Bellgard S.E."/>
            <person name="Bellgard M.I."/>
        </authorList>
    </citation>
    <scope>NUCLEOTIDE SEQUENCE</scope>
    <source>
        <tissue evidence="1">Shoot tissue taken approximately 20 cm above the soil surface</tissue>
    </source>
</reference>
<accession>A0A0A9DM25</accession>
<sequence length="145" mass="15625">MSLVGIDSVLVNAYSLYLELGHLPFAINSLISPEQFSACESSILSGMSFPVCSGTGLVPGNAGALARCSFSCGRSFGVEIDLLRENLSLIDDLLKLSIEERNLGGVRLLFLRVSFFPPAYGEGWRLCSVTLGGVRLLLKLKFFSS</sequence>
<evidence type="ECO:0000313" key="1">
    <source>
        <dbReference type="EMBL" id="JAD88866.1"/>
    </source>
</evidence>
<proteinExistence type="predicted"/>
<dbReference type="EMBL" id="GBRH01209029">
    <property type="protein sequence ID" value="JAD88866.1"/>
    <property type="molecule type" value="Transcribed_RNA"/>
</dbReference>
<reference evidence="1" key="1">
    <citation type="submission" date="2014-09" db="EMBL/GenBank/DDBJ databases">
        <authorList>
            <person name="Magalhaes I.L.F."/>
            <person name="Oliveira U."/>
            <person name="Santos F.R."/>
            <person name="Vidigal T.H.D.A."/>
            <person name="Brescovit A.D."/>
            <person name="Santos A.J."/>
        </authorList>
    </citation>
    <scope>NUCLEOTIDE SEQUENCE</scope>
    <source>
        <tissue evidence="1">Shoot tissue taken approximately 20 cm above the soil surface</tissue>
    </source>
</reference>
<dbReference type="AlphaFoldDB" id="A0A0A9DM25"/>
<organism evidence="1">
    <name type="scientific">Arundo donax</name>
    <name type="common">Giant reed</name>
    <name type="synonym">Donax arundinaceus</name>
    <dbReference type="NCBI Taxonomy" id="35708"/>
    <lineage>
        <taxon>Eukaryota</taxon>
        <taxon>Viridiplantae</taxon>
        <taxon>Streptophyta</taxon>
        <taxon>Embryophyta</taxon>
        <taxon>Tracheophyta</taxon>
        <taxon>Spermatophyta</taxon>
        <taxon>Magnoliopsida</taxon>
        <taxon>Liliopsida</taxon>
        <taxon>Poales</taxon>
        <taxon>Poaceae</taxon>
        <taxon>PACMAD clade</taxon>
        <taxon>Arundinoideae</taxon>
        <taxon>Arundineae</taxon>
        <taxon>Arundo</taxon>
    </lineage>
</organism>